<dbReference type="EMBL" id="BK014925">
    <property type="protein sequence ID" value="DAD82842.1"/>
    <property type="molecule type" value="Genomic_DNA"/>
</dbReference>
<accession>A0A8S5MKT5</accession>
<protein>
    <submittedName>
        <fullName evidence="1">Uncharacterized protein</fullName>
    </submittedName>
</protein>
<evidence type="ECO:0000313" key="1">
    <source>
        <dbReference type="EMBL" id="DAD82842.1"/>
    </source>
</evidence>
<name>A0A8S5MKT5_9CAUD</name>
<reference evidence="1" key="1">
    <citation type="journal article" date="2021" name="Proc. Natl. Acad. Sci. U.S.A.">
        <title>A Catalog of Tens of Thousands of Viruses from Human Metagenomes Reveals Hidden Associations with Chronic Diseases.</title>
        <authorList>
            <person name="Tisza M.J."/>
            <person name="Buck C.B."/>
        </authorList>
    </citation>
    <scope>NUCLEOTIDE SEQUENCE</scope>
    <source>
        <strain evidence="1">CtXZx16</strain>
    </source>
</reference>
<proteinExistence type="predicted"/>
<sequence>MRFILETVCRKFSYAGSLQCQLHYNIRMK</sequence>
<organism evidence="1">
    <name type="scientific">Siphoviridae sp. ctXZx16</name>
    <dbReference type="NCBI Taxonomy" id="2826371"/>
    <lineage>
        <taxon>Viruses</taxon>
        <taxon>Duplodnaviria</taxon>
        <taxon>Heunggongvirae</taxon>
        <taxon>Uroviricota</taxon>
        <taxon>Caudoviricetes</taxon>
    </lineage>
</organism>